<dbReference type="KEGG" id="sliu:111354808"/>
<dbReference type="InterPro" id="IPR011989">
    <property type="entry name" value="ARM-like"/>
</dbReference>
<sequence>MFCPQKNSYLQREIPMEPRLINKAVRRAMRKTLIVPDSDLPPARRLESMQPTLFAPWVDITQAHLGYGRPGLRIVARELVSDDPIIQSQAVHTILDKVQETDSALHLLDLNVIYNVVNLVTHTDALIREKSILILTHLSNYYQGKQRIMARPVIIDHFIDILWNDCKEIRYVTALCLKTLARDRCTCEKILQNDRIIETLLRVVCNDHTDIVVYLLNVLRKLMDYDQERPLRANAFQIMWHFMKIHDNRIVVASMECMTQLCKHKVGKKLADQHDMLKEMRMYLLASDVEVMISAAGLLHYLTLTDMSKWRCKQFQWDMIQRLVTLAVASNLPSLQLRCLQVLINLCDCNDIREHIRYIWKDKIQGIKVKTHESWDGYTEFSTFGYETGENYQTMSIEGVETIEEDYGDGVRPVNLTSFWRRIREAKMRLLKIMDTYPYI</sequence>
<reference evidence="2" key="1">
    <citation type="submission" date="2025-08" db="UniProtKB">
        <authorList>
            <consortium name="RefSeq"/>
        </authorList>
    </citation>
    <scope>IDENTIFICATION</scope>
    <source>
        <strain evidence="2">Ishihara</strain>
        <tissue evidence="2">Whole body</tissue>
    </source>
</reference>
<dbReference type="InterPro" id="IPR042856">
    <property type="entry name" value="RSP14"/>
</dbReference>
<dbReference type="Gene3D" id="1.25.10.10">
    <property type="entry name" value="Leucine-rich Repeat Variant"/>
    <property type="match status" value="1"/>
</dbReference>
<dbReference type="SUPFAM" id="SSF48371">
    <property type="entry name" value="ARM repeat"/>
    <property type="match status" value="1"/>
</dbReference>
<proteinExistence type="predicted"/>
<dbReference type="PANTHER" id="PTHR15599:SF1">
    <property type="entry name" value="RADIAL SPOKE HEAD 14 HOMOLOG"/>
    <property type="match status" value="1"/>
</dbReference>
<keyword evidence="1" id="KW-1185">Reference proteome</keyword>
<organism evidence="1 2">
    <name type="scientific">Spodoptera litura</name>
    <name type="common">Asian cotton leafworm</name>
    <dbReference type="NCBI Taxonomy" id="69820"/>
    <lineage>
        <taxon>Eukaryota</taxon>
        <taxon>Metazoa</taxon>
        <taxon>Ecdysozoa</taxon>
        <taxon>Arthropoda</taxon>
        <taxon>Hexapoda</taxon>
        <taxon>Insecta</taxon>
        <taxon>Pterygota</taxon>
        <taxon>Neoptera</taxon>
        <taxon>Endopterygota</taxon>
        <taxon>Lepidoptera</taxon>
        <taxon>Glossata</taxon>
        <taxon>Ditrysia</taxon>
        <taxon>Noctuoidea</taxon>
        <taxon>Noctuidae</taxon>
        <taxon>Amphipyrinae</taxon>
        <taxon>Spodoptera</taxon>
    </lineage>
</organism>
<evidence type="ECO:0000313" key="2">
    <source>
        <dbReference type="RefSeq" id="XP_022824183.1"/>
    </source>
</evidence>
<dbReference type="GeneID" id="111354808"/>
<protein>
    <submittedName>
        <fullName evidence="2">Uncharacterized protein LOC111354808</fullName>
    </submittedName>
</protein>
<dbReference type="AlphaFoldDB" id="A0A9J7E6U9"/>
<dbReference type="InterPro" id="IPR016024">
    <property type="entry name" value="ARM-type_fold"/>
</dbReference>
<dbReference type="Proteomes" id="UP000301870">
    <property type="component" value="Chromosome 2"/>
</dbReference>
<dbReference type="OrthoDB" id="409644at2759"/>
<name>A0A9J7E6U9_SPOLT</name>
<dbReference type="RefSeq" id="XP_022824183.1">
    <property type="nucleotide sequence ID" value="XM_022968415.1"/>
</dbReference>
<evidence type="ECO:0000313" key="1">
    <source>
        <dbReference type="Proteomes" id="UP000301870"/>
    </source>
</evidence>
<accession>A0A9J7E6U9</accession>
<gene>
    <name evidence="2" type="primary">LOC111354808</name>
</gene>
<dbReference type="PANTHER" id="PTHR15599">
    <property type="entry name" value="RTDR1"/>
    <property type="match status" value="1"/>
</dbReference>